<dbReference type="EMBL" id="CAJNOH010000684">
    <property type="protein sequence ID" value="CAF1103447.1"/>
    <property type="molecule type" value="Genomic_DNA"/>
</dbReference>
<keyword evidence="1" id="KW-0812">Transmembrane</keyword>
<dbReference type="AlphaFoldDB" id="A0A815NU70"/>
<keyword evidence="5" id="KW-1185">Reference proteome</keyword>
<dbReference type="Gene3D" id="3.40.50.1110">
    <property type="entry name" value="SGNH hydrolase"/>
    <property type="match status" value="1"/>
</dbReference>
<comment type="caution">
    <text evidence="4">The sequence shown here is derived from an EMBL/GenBank/DDBJ whole genome shotgun (WGS) entry which is preliminary data.</text>
</comment>
<evidence type="ECO:0000256" key="1">
    <source>
        <dbReference type="SAM" id="Phobius"/>
    </source>
</evidence>
<dbReference type="Proteomes" id="UP000663870">
    <property type="component" value="Unassembled WGS sequence"/>
</dbReference>
<evidence type="ECO:0000313" key="3">
    <source>
        <dbReference type="EMBL" id="CAF1103447.1"/>
    </source>
</evidence>
<evidence type="ECO:0000313" key="5">
    <source>
        <dbReference type="Proteomes" id="UP000663870"/>
    </source>
</evidence>
<keyword evidence="1" id="KW-1133">Transmembrane helix</keyword>
<proteinExistence type="predicted"/>
<dbReference type="GO" id="GO:0004622">
    <property type="term" value="F:phosphatidylcholine lysophospholipase activity"/>
    <property type="evidence" value="ECO:0007669"/>
    <property type="project" value="TreeGrafter"/>
</dbReference>
<reference evidence="4" key="1">
    <citation type="submission" date="2021-02" db="EMBL/GenBank/DDBJ databases">
        <authorList>
            <person name="Nowell W R."/>
        </authorList>
    </citation>
    <scope>NUCLEOTIDE SEQUENCE</scope>
</reference>
<accession>A0A815NU70</accession>
<protein>
    <recommendedName>
        <fullName evidence="2">SGNH hydrolase-type esterase domain-containing protein</fullName>
    </recommendedName>
</protein>
<dbReference type="PANTHER" id="PTHR30383">
    <property type="entry name" value="THIOESTERASE 1/PROTEASE 1/LYSOPHOSPHOLIPASE L1"/>
    <property type="match status" value="1"/>
</dbReference>
<evidence type="ECO:0000313" key="4">
    <source>
        <dbReference type="EMBL" id="CAF1443009.1"/>
    </source>
</evidence>
<keyword evidence="1" id="KW-0472">Membrane</keyword>
<organism evidence="4 5">
    <name type="scientific">Rotaria sordida</name>
    <dbReference type="NCBI Taxonomy" id="392033"/>
    <lineage>
        <taxon>Eukaryota</taxon>
        <taxon>Metazoa</taxon>
        <taxon>Spiralia</taxon>
        <taxon>Gnathifera</taxon>
        <taxon>Rotifera</taxon>
        <taxon>Eurotatoria</taxon>
        <taxon>Bdelloidea</taxon>
        <taxon>Philodinida</taxon>
        <taxon>Philodinidae</taxon>
        <taxon>Rotaria</taxon>
    </lineage>
</organism>
<dbReference type="InterPro" id="IPR013830">
    <property type="entry name" value="SGNH_hydro"/>
</dbReference>
<evidence type="ECO:0000259" key="2">
    <source>
        <dbReference type="Pfam" id="PF13472"/>
    </source>
</evidence>
<dbReference type="SUPFAM" id="SSF52266">
    <property type="entry name" value="SGNH hydrolase"/>
    <property type="match status" value="1"/>
</dbReference>
<feature type="domain" description="SGNH hydrolase-type esterase" evidence="2">
    <location>
        <begin position="216"/>
        <end position="365"/>
    </location>
</feature>
<dbReference type="PANTHER" id="PTHR30383:SF5">
    <property type="entry name" value="SGNH HYDROLASE-TYPE ESTERASE DOMAIN-CONTAINING PROTEIN"/>
    <property type="match status" value="1"/>
</dbReference>
<sequence length="406" mass="45907">MDTWKWIVCTVGAIAVLAVIPIGGLKSEHKRKSTSESNFPSTPVEFRGLWCVSQQKIGGQNYSLQLGQAFFYNNGTFTMNFLNDISYTWVNHFLAVNDTDGKGTYQVFTDTTQGPAQYINVSSCFWRRRLPNGDLLWGQQSNGTCTPTFENETAPLATVYTRNNAQCQLFNDEGSFEKLTNTLYESELRRFDQLLTQEKREAVVFFGSSSLVAWSTLSQDFADVPSGVINRGFGGSSLKECWQQFKRVVLPLEPRALIVYAGENDVAGGVNSSSVFSYFQQFIFTVRRFYPSLPIAFISLKPSPSRVHKLAIMNETNNLIREYIPSLTNVQYIDVFSPMLTSDNKPRAELFTSDNLHMNAEGYAIWTPLVKDYLKAQGLVSAAVRNQYNLVLMTFIAFAFHYVLFR</sequence>
<dbReference type="InterPro" id="IPR051532">
    <property type="entry name" value="Ester_Hydrolysis_Enzymes"/>
</dbReference>
<dbReference type="Proteomes" id="UP000663854">
    <property type="component" value="Unassembled WGS sequence"/>
</dbReference>
<dbReference type="EMBL" id="CAJNOL010001961">
    <property type="protein sequence ID" value="CAF1443009.1"/>
    <property type="molecule type" value="Genomic_DNA"/>
</dbReference>
<gene>
    <name evidence="4" type="ORF">JXQ802_LOCUS37115</name>
    <name evidence="3" type="ORF">PYM288_LOCUS19801</name>
</gene>
<feature type="transmembrane region" description="Helical" evidence="1">
    <location>
        <begin position="388"/>
        <end position="405"/>
    </location>
</feature>
<name>A0A815NU70_9BILA</name>
<dbReference type="Pfam" id="PF13472">
    <property type="entry name" value="Lipase_GDSL_2"/>
    <property type="match status" value="1"/>
</dbReference>
<dbReference type="InterPro" id="IPR036514">
    <property type="entry name" value="SGNH_hydro_sf"/>
</dbReference>
<feature type="transmembrane region" description="Helical" evidence="1">
    <location>
        <begin position="6"/>
        <end position="25"/>
    </location>
</feature>